<accession>A0A4C1Z8N6</accession>
<evidence type="ECO:0000313" key="2">
    <source>
        <dbReference type="Proteomes" id="UP000299102"/>
    </source>
</evidence>
<dbReference type="Proteomes" id="UP000299102">
    <property type="component" value="Unassembled WGS sequence"/>
</dbReference>
<comment type="caution">
    <text evidence="1">The sequence shown here is derived from an EMBL/GenBank/DDBJ whole genome shotgun (WGS) entry which is preliminary data.</text>
</comment>
<organism evidence="1 2">
    <name type="scientific">Eumeta variegata</name>
    <name type="common">Bagworm moth</name>
    <name type="synonym">Eumeta japonica</name>
    <dbReference type="NCBI Taxonomy" id="151549"/>
    <lineage>
        <taxon>Eukaryota</taxon>
        <taxon>Metazoa</taxon>
        <taxon>Ecdysozoa</taxon>
        <taxon>Arthropoda</taxon>
        <taxon>Hexapoda</taxon>
        <taxon>Insecta</taxon>
        <taxon>Pterygota</taxon>
        <taxon>Neoptera</taxon>
        <taxon>Endopterygota</taxon>
        <taxon>Lepidoptera</taxon>
        <taxon>Glossata</taxon>
        <taxon>Ditrysia</taxon>
        <taxon>Tineoidea</taxon>
        <taxon>Psychidae</taxon>
        <taxon>Oiketicinae</taxon>
        <taxon>Eumeta</taxon>
    </lineage>
</organism>
<protein>
    <submittedName>
        <fullName evidence="1">Uncharacterized protein</fullName>
    </submittedName>
</protein>
<evidence type="ECO:0000313" key="1">
    <source>
        <dbReference type="EMBL" id="GBP84060.1"/>
    </source>
</evidence>
<gene>
    <name evidence="1" type="ORF">EVAR_67659_1</name>
</gene>
<reference evidence="1 2" key="1">
    <citation type="journal article" date="2019" name="Commun. Biol.">
        <title>The bagworm genome reveals a unique fibroin gene that provides high tensile strength.</title>
        <authorList>
            <person name="Kono N."/>
            <person name="Nakamura H."/>
            <person name="Ohtoshi R."/>
            <person name="Tomita M."/>
            <person name="Numata K."/>
            <person name="Arakawa K."/>
        </authorList>
    </citation>
    <scope>NUCLEOTIDE SEQUENCE [LARGE SCALE GENOMIC DNA]</scope>
</reference>
<proteinExistence type="predicted"/>
<sequence length="81" mass="8760">MSTHGRITCGPRPPAPRDGAAALLDLLRGGGAAPRTPPSPRRRLFLIRVRHAPGAPPAVVTRRHTDCLSIYVTKCFLSYSM</sequence>
<dbReference type="EMBL" id="BGZK01001656">
    <property type="protein sequence ID" value="GBP84060.1"/>
    <property type="molecule type" value="Genomic_DNA"/>
</dbReference>
<name>A0A4C1Z8N6_EUMVA</name>
<keyword evidence="2" id="KW-1185">Reference proteome</keyword>
<dbReference type="AlphaFoldDB" id="A0A4C1Z8N6"/>